<accession>A0AB39SRD8</accession>
<keyword evidence="1" id="KW-0677">Repeat</keyword>
<dbReference type="Gene3D" id="1.10.1780.10">
    <property type="entry name" value="Clp, N-terminal domain"/>
    <property type="match status" value="1"/>
</dbReference>
<proteinExistence type="predicted"/>
<dbReference type="GO" id="GO:0006508">
    <property type="term" value="P:proteolysis"/>
    <property type="evidence" value="ECO:0007669"/>
    <property type="project" value="UniProtKB-KW"/>
</dbReference>
<gene>
    <name evidence="3" type="ORF">AB5J54_00945</name>
</gene>
<name>A0AB39SRD8_9ACTN</name>
<dbReference type="AlphaFoldDB" id="A0AB39SRD8"/>
<protein>
    <submittedName>
        <fullName evidence="3">Clp protease N-terminal domain-containing protein</fullName>
    </submittedName>
</protein>
<dbReference type="InterPro" id="IPR036628">
    <property type="entry name" value="Clp_N_dom_sf"/>
</dbReference>
<evidence type="ECO:0000313" key="3">
    <source>
        <dbReference type="EMBL" id="XDQ69187.1"/>
    </source>
</evidence>
<evidence type="ECO:0000259" key="2">
    <source>
        <dbReference type="PROSITE" id="PS51903"/>
    </source>
</evidence>
<dbReference type="EMBL" id="CP163444">
    <property type="protein sequence ID" value="XDQ69187.1"/>
    <property type="molecule type" value="Genomic_DNA"/>
</dbReference>
<organism evidence="3">
    <name type="scientific">Streptomyces sp. R44</name>
    <dbReference type="NCBI Taxonomy" id="3238633"/>
    <lineage>
        <taxon>Bacteria</taxon>
        <taxon>Bacillati</taxon>
        <taxon>Actinomycetota</taxon>
        <taxon>Actinomycetes</taxon>
        <taxon>Kitasatosporales</taxon>
        <taxon>Streptomycetaceae</taxon>
        <taxon>Streptomyces</taxon>
    </lineage>
</organism>
<keyword evidence="3" id="KW-0645">Protease</keyword>
<feature type="domain" description="Clp R" evidence="2">
    <location>
        <begin position="94"/>
        <end position="235"/>
    </location>
</feature>
<evidence type="ECO:0000256" key="1">
    <source>
        <dbReference type="PROSITE-ProRule" id="PRU01251"/>
    </source>
</evidence>
<dbReference type="Pfam" id="PF02861">
    <property type="entry name" value="Clp_N"/>
    <property type="match status" value="1"/>
</dbReference>
<reference evidence="3" key="1">
    <citation type="submission" date="2024-07" db="EMBL/GenBank/DDBJ databases">
        <authorList>
            <person name="Yu S.T."/>
        </authorList>
    </citation>
    <scope>NUCLEOTIDE SEQUENCE</scope>
    <source>
        <strain evidence="3">R44</strain>
    </source>
</reference>
<dbReference type="InterPro" id="IPR004176">
    <property type="entry name" value="Clp_R_N"/>
</dbReference>
<sequence length="239" mass="26112">MTLPDLDDLIAEVDRRCDTAHRPGGQEQPDWLALLTVAAQLGGQLQALADDLVEDYVEHCRMHGSSWTDIGTALGVTRQAVQQRFHAPHKRYSPETMTDDLRQAMVHVKRAAVHHRNNYIGTEHLLWGLTAEDNSATRLLQTVGVSPEEVHRSVGSRLSMGASQAAERIAWTPYSRKAIDIAEARSQQQGSDRIGCEDLLIGLAGVGRGVAATVLTEVGFTLATLDPAPVDNRAERGRP</sequence>
<keyword evidence="3" id="KW-0378">Hydrolase</keyword>
<dbReference type="PROSITE" id="PS51903">
    <property type="entry name" value="CLP_R"/>
    <property type="match status" value="1"/>
</dbReference>
<dbReference type="SUPFAM" id="SSF81923">
    <property type="entry name" value="Double Clp-N motif"/>
    <property type="match status" value="1"/>
</dbReference>
<dbReference type="RefSeq" id="WP_369141929.1">
    <property type="nucleotide sequence ID" value="NZ_CP163444.1"/>
</dbReference>
<dbReference type="GO" id="GO:0008233">
    <property type="term" value="F:peptidase activity"/>
    <property type="evidence" value="ECO:0007669"/>
    <property type="project" value="UniProtKB-KW"/>
</dbReference>